<sequence>MDTSTANTRPPPTTTTVSTDNSAYYASDNTFIINPSSTTAPEGAPRASQPAQQQQRLPVSASDFNHMFTPLSIERMFQRSPSMGGDHGDTRTSIMGMLWSGSTDDASLEGGAGDTLKLLLSHGSNPTESAGGPVACASPPDTVTSQGSGPDDQGYAQYAPPARSESVRRLPPIPSSPHLRSASRMSLASSAGAGQRRTALNEHYAREGIPQSLRIHDTGAWGLSAPAGGRPMGDAGDYGGLPLQVHSAVGTRHPAADLSLRHEVLDKVARKSQPTTPFDAHIPIPSAHRPQSMMQRPASSTPEYRVMHSADDITMLPGDNR</sequence>
<name>A0ACC1KHZ4_9FUNG</name>
<keyword evidence="2" id="KW-1185">Reference proteome</keyword>
<protein>
    <submittedName>
        <fullName evidence="1">Uncharacterized protein</fullName>
    </submittedName>
</protein>
<organism evidence="1 2">
    <name type="scientific">Coemansia linderi</name>
    <dbReference type="NCBI Taxonomy" id="2663919"/>
    <lineage>
        <taxon>Eukaryota</taxon>
        <taxon>Fungi</taxon>
        <taxon>Fungi incertae sedis</taxon>
        <taxon>Zoopagomycota</taxon>
        <taxon>Kickxellomycotina</taxon>
        <taxon>Kickxellomycetes</taxon>
        <taxon>Kickxellales</taxon>
        <taxon>Kickxellaceae</taxon>
        <taxon>Coemansia</taxon>
    </lineage>
</organism>
<reference evidence="1" key="1">
    <citation type="submission" date="2022-07" db="EMBL/GenBank/DDBJ databases">
        <title>Phylogenomic reconstructions and comparative analyses of Kickxellomycotina fungi.</title>
        <authorList>
            <person name="Reynolds N.K."/>
            <person name="Stajich J.E."/>
            <person name="Barry K."/>
            <person name="Grigoriev I.V."/>
            <person name="Crous P."/>
            <person name="Smith M.E."/>
        </authorList>
    </citation>
    <scope>NUCLEOTIDE SEQUENCE</scope>
    <source>
        <strain evidence="1">BCRC 34191</strain>
    </source>
</reference>
<accession>A0ACC1KHZ4</accession>
<comment type="caution">
    <text evidence="1">The sequence shown here is derived from an EMBL/GenBank/DDBJ whole genome shotgun (WGS) entry which is preliminary data.</text>
</comment>
<feature type="non-terminal residue" evidence="1">
    <location>
        <position position="321"/>
    </location>
</feature>
<gene>
    <name evidence="1" type="ORF">GGI18_001873</name>
</gene>
<evidence type="ECO:0000313" key="2">
    <source>
        <dbReference type="Proteomes" id="UP001140066"/>
    </source>
</evidence>
<dbReference type="Proteomes" id="UP001140066">
    <property type="component" value="Unassembled WGS sequence"/>
</dbReference>
<evidence type="ECO:0000313" key="1">
    <source>
        <dbReference type="EMBL" id="KAJ2790315.1"/>
    </source>
</evidence>
<dbReference type="EMBL" id="JANBUK010000358">
    <property type="protein sequence ID" value="KAJ2790315.1"/>
    <property type="molecule type" value="Genomic_DNA"/>
</dbReference>
<proteinExistence type="predicted"/>